<evidence type="ECO:0000313" key="17">
    <source>
        <dbReference type="Proteomes" id="UP000070427"/>
    </source>
</evidence>
<dbReference type="InterPro" id="IPR038385">
    <property type="entry name" value="Sua5/YwlC_C"/>
</dbReference>
<dbReference type="GO" id="GO:0061710">
    <property type="term" value="F:L-threonylcarbamoyladenylate synthase"/>
    <property type="evidence" value="ECO:0007669"/>
    <property type="project" value="UniProtKB-EC"/>
</dbReference>
<comment type="function">
    <text evidence="13">Required for the formation of a threonylcarbamoyl group on adenosine at position 37 (t(6)A37) in tRNAs that read codons beginning with adenine.</text>
</comment>
<comment type="caution">
    <text evidence="16">The sequence shown here is derived from an EMBL/GenBank/DDBJ whole genome shotgun (WGS) entry which is preliminary data.</text>
</comment>
<proteinExistence type="inferred from homology"/>
<sequence>METKLIKVNPEKPDLGSIRIAAGVIRAGGLVAFPTETVYGLGANALDEDAARKIYNAKNRPQDNPLIVHISSHKEVEGLVRNMPPEARILMERFWPGPLTLVLEKSNKVPYSTTGGLDTVAVRMPRHPVALALIKESGVPIAAPSANISGRPSPTTAEDVYEDMAGKVDVILDGGPCEVGVESTVLDLTGDVPVILRPGGVTREELEEAVGRVELDAGLLPGQKPKSPGQKYRHYSPKAPMLVVEGPVEAQIKKISEVAERLSVEGKKVGIMATAQTRMYYKTGYVISVGDRNAPLTISANLFSVLRKFDRMGVDQILAEGIPETGLGLAVMNRLRKAAGYNIIKLE</sequence>
<feature type="binding site" evidence="14">
    <location>
        <position position="69"/>
    </location>
    <ligand>
        <name>L-threonine</name>
        <dbReference type="ChEBI" id="CHEBI:57926"/>
    </ligand>
</feature>
<feature type="binding site" evidence="14">
    <location>
        <position position="123"/>
    </location>
    <ligand>
        <name>L-threonine</name>
        <dbReference type="ChEBI" id="CHEBI:57926"/>
    </ligand>
</feature>
<feature type="binding site" evidence="14">
    <location>
        <position position="183"/>
    </location>
    <ligand>
        <name>L-threonine</name>
        <dbReference type="ChEBI" id="CHEBI:57926"/>
    </ligand>
</feature>
<keyword evidence="6 13" id="KW-0808">Transferase</keyword>
<dbReference type="GO" id="GO:0008033">
    <property type="term" value="P:tRNA processing"/>
    <property type="evidence" value="ECO:0007669"/>
    <property type="project" value="UniProtKB-KW"/>
</dbReference>
<dbReference type="NCBIfam" id="TIGR00057">
    <property type="entry name" value="L-threonylcarbamoyladenylate synthase"/>
    <property type="match status" value="1"/>
</dbReference>
<feature type="binding site" evidence="14">
    <location>
        <position position="145"/>
    </location>
    <ligand>
        <name>ATP</name>
        <dbReference type="ChEBI" id="CHEBI:30616"/>
    </ligand>
</feature>
<feature type="binding site" evidence="14">
    <location>
        <position position="60"/>
    </location>
    <ligand>
        <name>ATP</name>
        <dbReference type="ChEBI" id="CHEBI:30616"/>
    </ligand>
</feature>
<dbReference type="RefSeq" id="WP_066352223.1">
    <property type="nucleotide sequence ID" value="NZ_LOED01000006.1"/>
</dbReference>
<evidence type="ECO:0000256" key="7">
    <source>
        <dbReference type="ARBA" id="ARBA00022694"/>
    </source>
</evidence>
<evidence type="ECO:0000256" key="2">
    <source>
        <dbReference type="ARBA" id="ARBA00007663"/>
    </source>
</evidence>
<keyword evidence="17" id="KW-1185">Reference proteome</keyword>
<dbReference type="Proteomes" id="UP000070427">
    <property type="component" value="Unassembled WGS sequence"/>
</dbReference>
<feature type="domain" description="YrdC-like" evidence="15">
    <location>
        <begin position="15"/>
        <end position="201"/>
    </location>
</feature>
<evidence type="ECO:0000256" key="1">
    <source>
        <dbReference type="ARBA" id="ARBA00004496"/>
    </source>
</evidence>
<comment type="subcellular location">
    <subcellularLocation>
        <location evidence="1 13">Cytoplasm</location>
    </subcellularLocation>
</comment>
<evidence type="ECO:0000256" key="10">
    <source>
        <dbReference type="ARBA" id="ARBA00022840"/>
    </source>
</evidence>
<keyword evidence="9 13" id="KW-0547">Nucleotide-binding</keyword>
<dbReference type="Gene3D" id="3.40.50.11030">
    <property type="entry name" value="Threonylcarbamoyl-AMP synthase, C-terminal domain"/>
    <property type="match status" value="1"/>
</dbReference>
<dbReference type="Pfam" id="PF03481">
    <property type="entry name" value="Sua5_C"/>
    <property type="match status" value="1"/>
</dbReference>
<evidence type="ECO:0000259" key="15">
    <source>
        <dbReference type="PROSITE" id="PS51163"/>
    </source>
</evidence>
<feature type="binding site" evidence="14">
    <location>
        <position position="119"/>
    </location>
    <ligand>
        <name>ATP</name>
        <dbReference type="ChEBI" id="CHEBI:30616"/>
    </ligand>
</feature>
<gene>
    <name evidence="16" type="primary">ywlC</name>
    <name evidence="16" type="ORF">AN618_07350</name>
</gene>
<keyword evidence="8 13" id="KW-0548">Nucleotidyltransferase</keyword>
<evidence type="ECO:0000256" key="5">
    <source>
        <dbReference type="ARBA" id="ARBA00022490"/>
    </source>
</evidence>
<feature type="binding site" evidence="14">
    <location>
        <position position="197"/>
    </location>
    <ligand>
        <name>ATP</name>
        <dbReference type="ChEBI" id="CHEBI:30616"/>
    </ligand>
</feature>
<dbReference type="SUPFAM" id="SSF55821">
    <property type="entry name" value="YrdC/RibB"/>
    <property type="match status" value="1"/>
</dbReference>
<evidence type="ECO:0000256" key="6">
    <source>
        <dbReference type="ARBA" id="ARBA00022679"/>
    </source>
</evidence>
<dbReference type="InterPro" id="IPR010923">
    <property type="entry name" value="T(6)A37_SUA5"/>
</dbReference>
<evidence type="ECO:0000256" key="9">
    <source>
        <dbReference type="ARBA" id="ARBA00022741"/>
    </source>
</evidence>
<dbReference type="GO" id="GO:0006450">
    <property type="term" value="P:regulation of translational fidelity"/>
    <property type="evidence" value="ECO:0007669"/>
    <property type="project" value="TreeGrafter"/>
</dbReference>
<dbReference type="InterPro" id="IPR050156">
    <property type="entry name" value="TC-AMP_synthase_SUA5"/>
</dbReference>
<feature type="binding site" evidence="14">
    <location>
        <position position="235"/>
    </location>
    <ligand>
        <name>ATP</name>
        <dbReference type="ChEBI" id="CHEBI:30616"/>
    </ligand>
</feature>
<dbReference type="GO" id="GO:0005737">
    <property type="term" value="C:cytoplasm"/>
    <property type="evidence" value="ECO:0007669"/>
    <property type="project" value="UniProtKB-SubCell"/>
</dbReference>
<name>A0A140LBK2_9FIRM</name>
<dbReference type="GO" id="GO:0000049">
    <property type="term" value="F:tRNA binding"/>
    <property type="evidence" value="ECO:0007669"/>
    <property type="project" value="TreeGrafter"/>
</dbReference>
<keyword evidence="5 13" id="KW-0963">Cytoplasm</keyword>
<dbReference type="AlphaFoldDB" id="A0A140LBK2"/>
<dbReference type="FunFam" id="3.40.50.11030:FF:000001">
    <property type="entry name" value="Threonylcarbamoyl-AMP synthase"/>
    <property type="match status" value="1"/>
</dbReference>
<dbReference type="PIRSF" id="PIRSF004930">
    <property type="entry name" value="Tln_factor_SUA5"/>
    <property type="match status" value="1"/>
</dbReference>
<evidence type="ECO:0000256" key="14">
    <source>
        <dbReference type="PIRSR" id="PIRSR004930-1"/>
    </source>
</evidence>
<keyword evidence="10 13" id="KW-0067">ATP-binding</keyword>
<evidence type="ECO:0000256" key="4">
    <source>
        <dbReference type="ARBA" id="ARBA00015492"/>
    </source>
</evidence>
<keyword evidence="7 13" id="KW-0819">tRNA processing</keyword>
<organism evidence="16 17">
    <name type="scientific">Fervidicola ferrireducens</name>
    <dbReference type="NCBI Taxonomy" id="520764"/>
    <lineage>
        <taxon>Bacteria</taxon>
        <taxon>Bacillati</taxon>
        <taxon>Bacillota</taxon>
        <taxon>Clostridia</taxon>
        <taxon>Thermosediminibacterales</taxon>
        <taxon>Thermosediminibacteraceae</taxon>
        <taxon>Fervidicola</taxon>
    </lineage>
</organism>
<dbReference type="FunFam" id="3.90.870.10:FF:000008">
    <property type="entry name" value="Threonylcarbamoyl-AMP synthase"/>
    <property type="match status" value="1"/>
</dbReference>
<dbReference type="PANTHER" id="PTHR17490:SF16">
    <property type="entry name" value="THREONYLCARBAMOYL-AMP SYNTHASE"/>
    <property type="match status" value="1"/>
</dbReference>
<dbReference type="InterPro" id="IPR006070">
    <property type="entry name" value="Sua5-like_dom"/>
</dbReference>
<feature type="binding site" evidence="14">
    <location>
        <position position="153"/>
    </location>
    <ligand>
        <name>ATP</name>
        <dbReference type="ChEBI" id="CHEBI:30616"/>
    </ligand>
</feature>
<comment type="catalytic activity">
    <reaction evidence="12 13">
        <text>L-threonine + hydrogencarbonate + ATP = L-threonylcarbamoyladenylate + diphosphate + H2O</text>
        <dbReference type="Rhea" id="RHEA:36407"/>
        <dbReference type="ChEBI" id="CHEBI:15377"/>
        <dbReference type="ChEBI" id="CHEBI:17544"/>
        <dbReference type="ChEBI" id="CHEBI:30616"/>
        <dbReference type="ChEBI" id="CHEBI:33019"/>
        <dbReference type="ChEBI" id="CHEBI:57926"/>
        <dbReference type="ChEBI" id="CHEBI:73682"/>
        <dbReference type="EC" id="2.7.7.87"/>
    </reaction>
</comment>
<dbReference type="InterPro" id="IPR005145">
    <property type="entry name" value="Sua5_C"/>
</dbReference>
<dbReference type="PANTHER" id="PTHR17490">
    <property type="entry name" value="SUA5"/>
    <property type="match status" value="1"/>
</dbReference>
<evidence type="ECO:0000256" key="11">
    <source>
        <dbReference type="ARBA" id="ARBA00029774"/>
    </source>
</evidence>
<feature type="binding site" evidence="14">
    <location>
        <position position="64"/>
    </location>
    <ligand>
        <name>ATP</name>
        <dbReference type="ChEBI" id="CHEBI:30616"/>
    </ligand>
</feature>
<evidence type="ECO:0000256" key="8">
    <source>
        <dbReference type="ARBA" id="ARBA00022695"/>
    </source>
</evidence>
<feature type="binding site" evidence="14">
    <location>
        <position position="143"/>
    </location>
    <ligand>
        <name>L-threonine</name>
        <dbReference type="ChEBI" id="CHEBI:57926"/>
    </ligand>
</feature>
<evidence type="ECO:0000313" key="16">
    <source>
        <dbReference type="EMBL" id="KXG77927.1"/>
    </source>
</evidence>
<dbReference type="FunCoup" id="A0A140LBK2">
    <property type="interactions" value="333"/>
</dbReference>
<reference evidence="16 17" key="1">
    <citation type="submission" date="2015-12" db="EMBL/GenBank/DDBJ databases">
        <title>Draft genome sequnece of Fervidicola ferrireducens strain Y170.</title>
        <authorList>
            <person name="Patel B.K."/>
        </authorList>
    </citation>
    <scope>NUCLEOTIDE SEQUENCE [LARGE SCALE GENOMIC DNA]</scope>
    <source>
        <strain evidence="16 17">Y170</strain>
    </source>
</reference>
<dbReference type="EC" id="2.7.7.87" evidence="3 13"/>
<dbReference type="PROSITE" id="PS51163">
    <property type="entry name" value="YRDC"/>
    <property type="match status" value="1"/>
</dbReference>
<comment type="similarity">
    <text evidence="2 13">Belongs to the SUA5 family.</text>
</comment>
<dbReference type="GO" id="GO:0005524">
    <property type="term" value="F:ATP binding"/>
    <property type="evidence" value="ECO:0007669"/>
    <property type="project" value="UniProtKB-UniRule"/>
</dbReference>
<dbReference type="InterPro" id="IPR017945">
    <property type="entry name" value="DHBP_synth_RibB-like_a/b_dom"/>
</dbReference>
<dbReference type="Pfam" id="PF01300">
    <property type="entry name" value="Sua5_yciO_yrdC"/>
    <property type="match status" value="1"/>
</dbReference>
<dbReference type="GO" id="GO:0003725">
    <property type="term" value="F:double-stranded RNA binding"/>
    <property type="evidence" value="ECO:0007669"/>
    <property type="project" value="UniProtKB-UniRule"/>
</dbReference>
<protein>
    <recommendedName>
        <fullName evidence="4 13">Threonylcarbamoyl-AMP synthase</fullName>
        <shortName evidence="13">TC-AMP synthase</shortName>
        <ecNumber evidence="3 13">2.7.7.87</ecNumber>
    </recommendedName>
    <alternativeName>
        <fullName evidence="11 13">L-threonylcarbamoyladenylate synthase</fullName>
    </alternativeName>
</protein>
<dbReference type="OrthoDB" id="9814580at2"/>
<evidence type="ECO:0000256" key="12">
    <source>
        <dbReference type="ARBA" id="ARBA00048366"/>
    </source>
</evidence>
<accession>A0A140LBK2</accession>
<evidence type="ECO:0000256" key="13">
    <source>
        <dbReference type="PIRNR" id="PIRNR004930"/>
    </source>
</evidence>
<dbReference type="Gene3D" id="3.90.870.10">
    <property type="entry name" value="DHBP synthase"/>
    <property type="match status" value="1"/>
</dbReference>
<feature type="binding site" evidence="14">
    <location>
        <position position="37"/>
    </location>
    <ligand>
        <name>L-threonine</name>
        <dbReference type="ChEBI" id="CHEBI:57926"/>
    </ligand>
</feature>
<dbReference type="InParanoid" id="A0A140LBK2"/>
<dbReference type="STRING" id="520764.AN618_07350"/>
<dbReference type="PATRIC" id="fig|520764.3.peg.761"/>
<dbReference type="EMBL" id="LOED01000006">
    <property type="protein sequence ID" value="KXG77927.1"/>
    <property type="molecule type" value="Genomic_DNA"/>
</dbReference>
<evidence type="ECO:0000256" key="3">
    <source>
        <dbReference type="ARBA" id="ARBA00012584"/>
    </source>
</evidence>